<proteinExistence type="predicted"/>
<dbReference type="InterPro" id="IPR003965">
    <property type="entry name" value="Fatty_acid_synthase"/>
</dbReference>
<dbReference type="PANTHER" id="PTHR43437:SF3">
    <property type="entry name" value="HYDROXYACYL-THIOESTER DEHYDRATASE TYPE 2, MITOCHONDRIAL"/>
    <property type="match status" value="1"/>
</dbReference>
<keyword evidence="3" id="KW-1185">Reference proteome</keyword>
<reference evidence="2 3" key="1">
    <citation type="submission" date="2021-02" db="EMBL/GenBank/DDBJ databases">
        <title>Complete genome of Desulfoluna sp. strain ASN36.</title>
        <authorList>
            <person name="Takahashi A."/>
            <person name="Kojima H."/>
            <person name="Fukui M."/>
        </authorList>
    </citation>
    <scope>NUCLEOTIDE SEQUENCE [LARGE SCALE GENOMIC DNA]</scope>
    <source>
        <strain evidence="2 3">ASN36</strain>
    </source>
</reference>
<dbReference type="PANTHER" id="PTHR43437">
    <property type="entry name" value="HYDROXYACYL-THIOESTER DEHYDRATASE TYPE 2, MITOCHONDRIAL-RELATED"/>
    <property type="match status" value="1"/>
</dbReference>
<dbReference type="RefSeq" id="WP_236889926.1">
    <property type="nucleotide sequence ID" value="NZ_AP024488.1"/>
</dbReference>
<dbReference type="CDD" id="cd03449">
    <property type="entry name" value="R_hydratase"/>
    <property type="match status" value="1"/>
</dbReference>
<sequence length="134" mass="14446">MTTHFTQGTWAEFTKTITEADIYGYAGITGDFNPVHINETYARATAFKGRIAHGMLTAGLISNVIGTRLPGPGTIYLSQELTFTAPVRANDTITARVEVMEPPSAKGHYRLNTTCTNQEGLLVLGGSARVAWKG</sequence>
<accession>A0ABN6F9J4</accession>
<dbReference type="SUPFAM" id="SSF54637">
    <property type="entry name" value="Thioesterase/thiol ester dehydrase-isomerase"/>
    <property type="match status" value="1"/>
</dbReference>
<dbReference type="InterPro" id="IPR029069">
    <property type="entry name" value="HotDog_dom_sf"/>
</dbReference>
<feature type="domain" description="MaoC-like" evidence="1">
    <location>
        <begin position="13"/>
        <end position="101"/>
    </location>
</feature>
<evidence type="ECO:0000259" key="1">
    <source>
        <dbReference type="Pfam" id="PF01575"/>
    </source>
</evidence>
<dbReference type="Gene3D" id="3.10.129.10">
    <property type="entry name" value="Hotdog Thioesterase"/>
    <property type="match status" value="1"/>
</dbReference>
<dbReference type="EMBL" id="AP024488">
    <property type="protein sequence ID" value="BCS98535.1"/>
    <property type="molecule type" value="Genomic_DNA"/>
</dbReference>
<protein>
    <submittedName>
        <fullName evidence="2">Dehydrogenase</fullName>
    </submittedName>
</protein>
<name>A0ABN6F9J4_9BACT</name>
<dbReference type="Proteomes" id="UP001320148">
    <property type="component" value="Chromosome"/>
</dbReference>
<dbReference type="PRINTS" id="PR01483">
    <property type="entry name" value="FASYNTHASE"/>
</dbReference>
<dbReference type="InterPro" id="IPR050965">
    <property type="entry name" value="UPF0336/Enoyl-CoA_hydratase"/>
</dbReference>
<evidence type="ECO:0000313" key="3">
    <source>
        <dbReference type="Proteomes" id="UP001320148"/>
    </source>
</evidence>
<dbReference type="Pfam" id="PF01575">
    <property type="entry name" value="MaoC_dehydratas"/>
    <property type="match status" value="1"/>
</dbReference>
<organism evidence="2 3">
    <name type="scientific">Desulfoluna limicola</name>
    <dbReference type="NCBI Taxonomy" id="2810562"/>
    <lineage>
        <taxon>Bacteria</taxon>
        <taxon>Pseudomonadati</taxon>
        <taxon>Thermodesulfobacteriota</taxon>
        <taxon>Desulfobacteria</taxon>
        <taxon>Desulfobacterales</taxon>
        <taxon>Desulfolunaceae</taxon>
        <taxon>Desulfoluna</taxon>
    </lineage>
</organism>
<gene>
    <name evidence="2" type="ORF">DSLASN_41670</name>
</gene>
<evidence type="ECO:0000313" key="2">
    <source>
        <dbReference type="EMBL" id="BCS98535.1"/>
    </source>
</evidence>
<dbReference type="InterPro" id="IPR002539">
    <property type="entry name" value="MaoC-like_dom"/>
</dbReference>